<dbReference type="InterPro" id="IPR050764">
    <property type="entry name" value="CbbQ/NirQ/NorQ/GpvN"/>
</dbReference>
<gene>
    <name evidence="6" type="ORF">BA177_11020</name>
</gene>
<dbReference type="OrthoDB" id="9808397at2"/>
<evidence type="ECO:0000259" key="4">
    <source>
        <dbReference type="Pfam" id="PF07726"/>
    </source>
</evidence>
<dbReference type="PANTHER" id="PTHR42759:SF5">
    <property type="entry name" value="METHANOL DEHYDROGENASE REGULATOR"/>
    <property type="match status" value="1"/>
</dbReference>
<dbReference type="Pfam" id="PF07726">
    <property type="entry name" value="AAA_3"/>
    <property type="match status" value="1"/>
</dbReference>
<dbReference type="RefSeq" id="WP_068616229.1">
    <property type="nucleotide sequence ID" value="NZ_CP016268.1"/>
</dbReference>
<dbReference type="KEGG" id="woc:BA177_11020"/>
<organism evidence="6 7">
    <name type="scientific">Woeseia oceani</name>
    <dbReference type="NCBI Taxonomy" id="1548547"/>
    <lineage>
        <taxon>Bacteria</taxon>
        <taxon>Pseudomonadati</taxon>
        <taxon>Pseudomonadota</taxon>
        <taxon>Gammaproteobacteria</taxon>
        <taxon>Woeseiales</taxon>
        <taxon>Woeseiaceae</taxon>
        <taxon>Woeseia</taxon>
    </lineage>
</organism>
<dbReference type="Proteomes" id="UP000092695">
    <property type="component" value="Chromosome"/>
</dbReference>
<feature type="domain" description="ChlI/MoxR AAA lid" evidence="5">
    <location>
        <begin position="244"/>
        <end position="297"/>
    </location>
</feature>
<dbReference type="Gene3D" id="3.40.50.300">
    <property type="entry name" value="P-loop containing nucleotide triphosphate hydrolases"/>
    <property type="match status" value="1"/>
</dbReference>
<dbReference type="Gene3D" id="1.10.8.80">
    <property type="entry name" value="Magnesium chelatase subunit I, C-Terminal domain"/>
    <property type="match status" value="1"/>
</dbReference>
<dbReference type="FunFam" id="3.40.50.300:FF:000640">
    <property type="entry name" value="MoxR family ATPase"/>
    <property type="match status" value="1"/>
</dbReference>
<dbReference type="AlphaFoldDB" id="A0A193LGS7"/>
<keyword evidence="2" id="KW-0067">ATP-binding</keyword>
<sequence>MQRDNTLEKLPLGADARRDAIARARASLATIILGKDDEIALALSALLARGHLLIEDLPGLGKTMLAQALAQVLGLSYQRIQFTSDLLPADIIGVSIYRQNKGEFEFQKGPVFSQLVLADEVNRATPKAQSALLEAMEEQQISVDGKSLALPQPFFVVATQNPSSQIGTFPLPESQLDRFIMRLRLGYPSEEHERELLTGADRRSMLAHVEPAMSPDTLQALQLEASKMHMSDALVDYIQALVRFTRESPEIETGLSPRGALALAAASKAHALIQNHAGVFPDDVQAVFVPVAGHRLKLASGSNYAHAGELGRHVLDSVAIP</sequence>
<accession>A0A193LGS7</accession>
<dbReference type="GO" id="GO:0016887">
    <property type="term" value="F:ATP hydrolysis activity"/>
    <property type="evidence" value="ECO:0007669"/>
    <property type="project" value="InterPro"/>
</dbReference>
<dbReference type="GO" id="GO:0005524">
    <property type="term" value="F:ATP binding"/>
    <property type="evidence" value="ECO:0007669"/>
    <property type="project" value="UniProtKB-KW"/>
</dbReference>
<dbReference type="InterPro" id="IPR011703">
    <property type="entry name" value="ATPase_AAA-3"/>
</dbReference>
<dbReference type="EMBL" id="CP016268">
    <property type="protein sequence ID" value="ANO51666.1"/>
    <property type="molecule type" value="Genomic_DNA"/>
</dbReference>
<dbReference type="Pfam" id="PF17863">
    <property type="entry name" value="AAA_lid_2"/>
    <property type="match status" value="1"/>
</dbReference>
<dbReference type="InterPro" id="IPR041628">
    <property type="entry name" value="ChlI/MoxR_AAA_lid"/>
</dbReference>
<comment type="similarity">
    <text evidence="3">Belongs to the MoxR family.</text>
</comment>
<evidence type="ECO:0000256" key="2">
    <source>
        <dbReference type="ARBA" id="ARBA00022840"/>
    </source>
</evidence>
<dbReference type="SUPFAM" id="SSF52540">
    <property type="entry name" value="P-loop containing nucleoside triphosphate hydrolases"/>
    <property type="match status" value="1"/>
</dbReference>
<feature type="domain" description="ATPase AAA-3" evidence="4">
    <location>
        <begin position="51"/>
        <end position="181"/>
    </location>
</feature>
<evidence type="ECO:0000313" key="7">
    <source>
        <dbReference type="Proteomes" id="UP000092695"/>
    </source>
</evidence>
<evidence type="ECO:0000256" key="3">
    <source>
        <dbReference type="ARBA" id="ARBA00061607"/>
    </source>
</evidence>
<dbReference type="PANTHER" id="PTHR42759">
    <property type="entry name" value="MOXR FAMILY PROTEIN"/>
    <property type="match status" value="1"/>
</dbReference>
<protein>
    <submittedName>
        <fullName evidence="6">AAA family ATPase</fullName>
    </submittedName>
</protein>
<name>A0A193LGS7_9GAMM</name>
<keyword evidence="1" id="KW-0547">Nucleotide-binding</keyword>
<reference evidence="6 7" key="1">
    <citation type="submission" date="2016-06" db="EMBL/GenBank/DDBJ databases">
        <title>Complete genome sequence of a deep-branching marine Gamma Proteobacterium Woeseia oceani type strain XK5.</title>
        <authorList>
            <person name="Mu D."/>
            <person name="Du Z."/>
        </authorList>
    </citation>
    <scope>NUCLEOTIDE SEQUENCE [LARGE SCALE GENOMIC DNA]</scope>
    <source>
        <strain evidence="6 7">XK5</strain>
    </source>
</reference>
<dbReference type="InterPro" id="IPR027417">
    <property type="entry name" value="P-loop_NTPase"/>
</dbReference>
<evidence type="ECO:0000256" key="1">
    <source>
        <dbReference type="ARBA" id="ARBA00022741"/>
    </source>
</evidence>
<dbReference type="CDD" id="cd00009">
    <property type="entry name" value="AAA"/>
    <property type="match status" value="1"/>
</dbReference>
<dbReference type="STRING" id="1548547.BA177_11020"/>
<proteinExistence type="inferred from homology"/>
<evidence type="ECO:0000313" key="6">
    <source>
        <dbReference type="EMBL" id="ANO51666.1"/>
    </source>
</evidence>
<dbReference type="PIRSF" id="PIRSF002849">
    <property type="entry name" value="AAA_ATPase_chaperone_MoxR_prd"/>
    <property type="match status" value="1"/>
</dbReference>
<evidence type="ECO:0000259" key="5">
    <source>
        <dbReference type="Pfam" id="PF17863"/>
    </source>
</evidence>
<keyword evidence="7" id="KW-1185">Reference proteome</keyword>